<reference evidence="1 2" key="1">
    <citation type="journal article" date="2020" name="ISME J.">
        <title>Parallel Reductive Genome Evolution in Desulfovibrio Ectosymbionts Independently Acquired by Trichonympha Protists in the Termite Gut.</title>
        <authorList>
            <person name="Takeuchi M."/>
            <person name="Kuwahara H."/>
            <person name="Murakami T."/>
            <person name="Takahashi K."/>
            <person name="Kajitani R."/>
            <person name="Toyoda A."/>
            <person name="Itoh T."/>
            <person name="Ohkuma M."/>
            <person name="Hongoh Y."/>
        </authorList>
    </citation>
    <scope>NUCLEOTIDE SEQUENCE [LARGE SCALE GENOMIC DNA]</scope>
    <source>
        <strain evidence="1">ZnDsv-02</strain>
    </source>
</reference>
<accession>A0A6L2R4A9</accession>
<dbReference type="Proteomes" id="UP000505077">
    <property type="component" value="Unassembled WGS sequence"/>
</dbReference>
<protein>
    <recommendedName>
        <fullName evidence="3">DUF1844 domain-containing protein</fullName>
    </recommendedName>
</protein>
<organism evidence="1 2">
    <name type="scientific">Candidatus Desulfovibrio kirbyi</name>
    <dbReference type="NCBI Taxonomy" id="2696086"/>
    <lineage>
        <taxon>Bacteria</taxon>
        <taxon>Pseudomonadati</taxon>
        <taxon>Thermodesulfobacteriota</taxon>
        <taxon>Desulfovibrionia</taxon>
        <taxon>Desulfovibrionales</taxon>
        <taxon>Desulfovibrionaceae</taxon>
        <taxon>Desulfovibrio</taxon>
    </lineage>
</organism>
<evidence type="ECO:0000313" key="1">
    <source>
        <dbReference type="EMBL" id="GFH62349.1"/>
    </source>
</evidence>
<dbReference type="EMBL" id="BLLL01000001">
    <property type="protein sequence ID" value="GFH62349.1"/>
    <property type="molecule type" value="Genomic_DNA"/>
</dbReference>
<gene>
    <name evidence="1" type="ORF">ZNDK_0120</name>
</gene>
<sequence>MNRTTAFLPEVTFSTFILSLASSALVQLGEVTNPETNRLEQDLRMARHSIDILTMLRQKTERSLDNQEQQMLDSILYELQMKYVIKYKDCSKDTAV</sequence>
<name>A0A6L2R4A9_9BACT</name>
<dbReference type="AlphaFoldDB" id="A0A6L2R4A9"/>
<dbReference type="InterPro" id="IPR014995">
    <property type="entry name" value="DUF1844"/>
</dbReference>
<proteinExistence type="predicted"/>
<evidence type="ECO:0000313" key="2">
    <source>
        <dbReference type="Proteomes" id="UP000505077"/>
    </source>
</evidence>
<comment type="caution">
    <text evidence="1">The sequence shown here is derived from an EMBL/GenBank/DDBJ whole genome shotgun (WGS) entry which is preliminary data.</text>
</comment>
<evidence type="ECO:0008006" key="3">
    <source>
        <dbReference type="Google" id="ProtNLM"/>
    </source>
</evidence>
<dbReference type="Pfam" id="PF08899">
    <property type="entry name" value="DUF1844"/>
    <property type="match status" value="1"/>
</dbReference>